<evidence type="ECO:0000313" key="1">
    <source>
        <dbReference type="EMBL" id="CAF4752579.1"/>
    </source>
</evidence>
<accession>A0A8S3ATE7</accession>
<feature type="non-terminal residue" evidence="1">
    <location>
        <position position="43"/>
    </location>
</feature>
<evidence type="ECO:0000313" key="2">
    <source>
        <dbReference type="Proteomes" id="UP000676336"/>
    </source>
</evidence>
<proteinExistence type="predicted"/>
<gene>
    <name evidence="1" type="ORF">SMN809_LOCUS45191</name>
</gene>
<dbReference type="AlphaFoldDB" id="A0A8S3ATE7"/>
<dbReference type="Proteomes" id="UP000676336">
    <property type="component" value="Unassembled WGS sequence"/>
</dbReference>
<organism evidence="1 2">
    <name type="scientific">Rotaria magnacalcarata</name>
    <dbReference type="NCBI Taxonomy" id="392030"/>
    <lineage>
        <taxon>Eukaryota</taxon>
        <taxon>Metazoa</taxon>
        <taxon>Spiralia</taxon>
        <taxon>Gnathifera</taxon>
        <taxon>Rotifera</taxon>
        <taxon>Eurotatoria</taxon>
        <taxon>Bdelloidea</taxon>
        <taxon>Philodinida</taxon>
        <taxon>Philodinidae</taxon>
        <taxon>Rotaria</taxon>
    </lineage>
</organism>
<sequence length="43" mass="4733">MQQNYIQAIISTLKTSDQAQIVADAALYYQTSMAPQFSLIGLP</sequence>
<name>A0A8S3ATE7_9BILA</name>
<dbReference type="EMBL" id="CAJOBI010137529">
    <property type="protein sequence ID" value="CAF4752579.1"/>
    <property type="molecule type" value="Genomic_DNA"/>
</dbReference>
<reference evidence="1" key="1">
    <citation type="submission" date="2021-02" db="EMBL/GenBank/DDBJ databases">
        <authorList>
            <person name="Nowell W R."/>
        </authorList>
    </citation>
    <scope>NUCLEOTIDE SEQUENCE</scope>
</reference>
<protein>
    <submittedName>
        <fullName evidence="1">Uncharacterized protein</fullName>
    </submittedName>
</protein>
<comment type="caution">
    <text evidence="1">The sequence shown here is derived from an EMBL/GenBank/DDBJ whole genome shotgun (WGS) entry which is preliminary data.</text>
</comment>